<comment type="catalytic activity">
    <reaction evidence="8">
        <text>hydrogencarbonate + H(+) = CO2 + H2O</text>
        <dbReference type="Rhea" id="RHEA:10748"/>
        <dbReference type="ChEBI" id="CHEBI:15377"/>
        <dbReference type="ChEBI" id="CHEBI:15378"/>
        <dbReference type="ChEBI" id="CHEBI:16526"/>
        <dbReference type="ChEBI" id="CHEBI:17544"/>
        <dbReference type="EC" id="4.2.1.1"/>
    </reaction>
</comment>
<dbReference type="FunFam" id="3.40.1050.10:FF:000003">
    <property type="entry name" value="Carbonic anhydrase"/>
    <property type="match status" value="1"/>
</dbReference>
<evidence type="ECO:0000256" key="2">
    <source>
        <dbReference type="ARBA" id="ARBA00012925"/>
    </source>
</evidence>
<protein>
    <recommendedName>
        <fullName evidence="3">Carbonic anhydrase</fullName>
        <ecNumber evidence="2">4.2.1.1</ecNumber>
    </recommendedName>
    <alternativeName>
        <fullName evidence="7">Carbonate dehydratase</fullName>
    </alternativeName>
</protein>
<evidence type="ECO:0000313" key="11">
    <source>
        <dbReference type="Proteomes" id="UP000005156"/>
    </source>
</evidence>
<evidence type="ECO:0000256" key="7">
    <source>
        <dbReference type="ARBA" id="ARBA00031969"/>
    </source>
</evidence>
<dbReference type="EMBL" id="AFBP01000033">
    <property type="protein sequence ID" value="EGG54959.1"/>
    <property type="molecule type" value="Genomic_DNA"/>
</dbReference>
<dbReference type="GO" id="GO:0004089">
    <property type="term" value="F:carbonate dehydratase activity"/>
    <property type="evidence" value="ECO:0007669"/>
    <property type="project" value="UniProtKB-EC"/>
</dbReference>
<dbReference type="GO" id="GO:0008270">
    <property type="term" value="F:zinc ion binding"/>
    <property type="evidence" value="ECO:0007669"/>
    <property type="project" value="InterPro"/>
</dbReference>
<dbReference type="eggNOG" id="COG0288">
    <property type="taxonomic scope" value="Bacteria"/>
</dbReference>
<dbReference type="InterPro" id="IPR001765">
    <property type="entry name" value="Carbonic_anhydrase"/>
</dbReference>
<evidence type="ECO:0000256" key="5">
    <source>
        <dbReference type="ARBA" id="ARBA00022833"/>
    </source>
</evidence>
<evidence type="ECO:0000256" key="6">
    <source>
        <dbReference type="ARBA" id="ARBA00023239"/>
    </source>
</evidence>
<organism evidence="10 11">
    <name type="scientific">Parasutterella excrementihominis YIT 11859</name>
    <dbReference type="NCBI Taxonomy" id="762966"/>
    <lineage>
        <taxon>Bacteria</taxon>
        <taxon>Pseudomonadati</taxon>
        <taxon>Pseudomonadota</taxon>
        <taxon>Betaproteobacteria</taxon>
        <taxon>Burkholderiales</taxon>
        <taxon>Sutterellaceae</taxon>
        <taxon>Parasutterella</taxon>
    </lineage>
</organism>
<dbReference type="InterPro" id="IPR036874">
    <property type="entry name" value="Carbonic_anhydrase_sf"/>
</dbReference>
<dbReference type="AlphaFoldDB" id="F3QK13"/>
<evidence type="ECO:0000256" key="3">
    <source>
        <dbReference type="ARBA" id="ARBA00014628"/>
    </source>
</evidence>
<keyword evidence="11" id="KW-1185">Reference proteome</keyword>
<reference evidence="10 11" key="1">
    <citation type="submission" date="2011-02" db="EMBL/GenBank/DDBJ databases">
        <authorList>
            <person name="Weinstock G."/>
            <person name="Sodergren E."/>
            <person name="Clifton S."/>
            <person name="Fulton L."/>
            <person name="Fulton B."/>
            <person name="Courtney L."/>
            <person name="Fronick C."/>
            <person name="Harrison M."/>
            <person name="Strong C."/>
            <person name="Farmer C."/>
            <person name="Delahaunty K."/>
            <person name="Markovic C."/>
            <person name="Hall O."/>
            <person name="Minx P."/>
            <person name="Tomlinson C."/>
            <person name="Mitreva M."/>
            <person name="Hou S."/>
            <person name="Chen J."/>
            <person name="Wollam A."/>
            <person name="Pepin K.H."/>
            <person name="Johnson M."/>
            <person name="Bhonagiri V."/>
            <person name="Zhang X."/>
            <person name="Suruliraj S."/>
            <person name="Warren W."/>
            <person name="Chinwalla A."/>
            <person name="Mardis E.R."/>
            <person name="Wilson R.K."/>
        </authorList>
    </citation>
    <scope>NUCLEOTIDE SEQUENCE [LARGE SCALE GENOMIC DNA]</scope>
    <source>
        <strain evidence="10 11">YIT 11859</strain>
    </source>
</reference>
<dbReference type="CDD" id="cd00884">
    <property type="entry name" value="beta_CA_cladeB"/>
    <property type="match status" value="1"/>
</dbReference>
<gene>
    <name evidence="10" type="ORF">HMPREF9439_01270</name>
</gene>
<accession>F3QK13</accession>
<feature type="binding site" evidence="9">
    <location>
        <position position="135"/>
    </location>
    <ligand>
        <name>Zn(2+)</name>
        <dbReference type="ChEBI" id="CHEBI:29105"/>
    </ligand>
</feature>
<evidence type="ECO:0000256" key="4">
    <source>
        <dbReference type="ARBA" id="ARBA00022723"/>
    </source>
</evidence>
<comment type="caution">
    <text evidence="10">The sequence shown here is derived from an EMBL/GenBank/DDBJ whole genome shotgun (WGS) entry which is preliminary data.</text>
</comment>
<dbReference type="Proteomes" id="UP000005156">
    <property type="component" value="Unassembled WGS sequence"/>
</dbReference>
<dbReference type="Gene3D" id="3.40.1050.10">
    <property type="entry name" value="Carbonic anhydrase"/>
    <property type="match status" value="1"/>
</dbReference>
<feature type="binding site" evidence="9">
    <location>
        <position position="138"/>
    </location>
    <ligand>
        <name>Zn(2+)</name>
        <dbReference type="ChEBI" id="CHEBI:29105"/>
    </ligand>
</feature>
<comment type="similarity">
    <text evidence="1">Belongs to the beta-class carbonic anhydrase family.</text>
</comment>
<comment type="cofactor">
    <cofactor evidence="9">
        <name>Zn(2+)</name>
        <dbReference type="ChEBI" id="CHEBI:29105"/>
    </cofactor>
    <text evidence="9">Binds 1 zinc ion per subunit.</text>
</comment>
<dbReference type="Pfam" id="PF00484">
    <property type="entry name" value="Pro_CA"/>
    <property type="match status" value="1"/>
</dbReference>
<evidence type="ECO:0000313" key="10">
    <source>
        <dbReference type="EMBL" id="EGG54959.1"/>
    </source>
</evidence>
<evidence type="ECO:0000256" key="8">
    <source>
        <dbReference type="ARBA" id="ARBA00048348"/>
    </source>
</evidence>
<keyword evidence="4 9" id="KW-0479">Metal-binding</keyword>
<proteinExistence type="inferred from homology"/>
<sequence>MILESKSGRSLEWLGLSPLYSSVNSNIKTQNKMDNFHKLIEGFHNFKQTYFLKERQYFESLEKAQNPKTLVVACCDSRVDPAILLHCKPGDLFVIRNVAALVPAVTQASNPCSVMSAIEYGVKHLNVEHIVVMGHSHCGGIHGLMAPESIAGETYIQDWVGIASPALERLQAMTGDEDEKTRSRHCEEGAVLISLDNLLSYPWIAERVKNGQLKLHALYYDLSEGNLYRFSPESEDFELLFHSEKIDVCDR</sequence>
<dbReference type="InterPro" id="IPR045066">
    <property type="entry name" value="Beta_CA_cladeB"/>
</dbReference>
<dbReference type="HOGENOM" id="CLU_053879_5_3_4"/>
<keyword evidence="5 9" id="KW-0862">Zinc</keyword>
<dbReference type="EC" id="4.2.1.1" evidence="2"/>
<dbReference type="PANTHER" id="PTHR11002">
    <property type="entry name" value="CARBONIC ANHYDRASE"/>
    <property type="match status" value="1"/>
</dbReference>
<dbReference type="SUPFAM" id="SSF53056">
    <property type="entry name" value="beta-carbonic anhydrase, cab"/>
    <property type="match status" value="1"/>
</dbReference>
<keyword evidence="6" id="KW-0456">Lyase</keyword>
<evidence type="ECO:0000256" key="9">
    <source>
        <dbReference type="PIRSR" id="PIRSR601765-1"/>
    </source>
</evidence>
<evidence type="ECO:0000256" key="1">
    <source>
        <dbReference type="ARBA" id="ARBA00006217"/>
    </source>
</evidence>
<dbReference type="SMART" id="SM00947">
    <property type="entry name" value="Pro_CA"/>
    <property type="match status" value="1"/>
</dbReference>
<dbReference type="PANTHER" id="PTHR11002:SF76">
    <property type="entry name" value="CARBONIC ANHYDRASE"/>
    <property type="match status" value="1"/>
</dbReference>
<feature type="binding site" evidence="9">
    <location>
        <position position="76"/>
    </location>
    <ligand>
        <name>Zn(2+)</name>
        <dbReference type="ChEBI" id="CHEBI:29105"/>
    </ligand>
</feature>
<name>F3QK13_9BURK</name>
<feature type="binding site" evidence="9">
    <location>
        <position position="74"/>
    </location>
    <ligand>
        <name>Zn(2+)</name>
        <dbReference type="ChEBI" id="CHEBI:29105"/>
    </ligand>
</feature>